<dbReference type="PANTHER" id="PTHR31569">
    <property type="entry name" value="SWIM-TYPE DOMAIN-CONTAINING PROTEIN"/>
    <property type="match status" value="1"/>
</dbReference>
<reference evidence="2" key="1">
    <citation type="submission" date="2016-01" db="EMBL/GenBank/DDBJ databases">
        <title>Reference transcriptome for the parasite Schistocephalus solidus: insights into the molecular evolution of parasitism.</title>
        <authorList>
            <person name="Hebert F.O."/>
            <person name="Grambauer S."/>
            <person name="Barber I."/>
            <person name="Landry C.R."/>
            <person name="Aubin-Horth N."/>
        </authorList>
    </citation>
    <scope>NUCLEOTIDE SEQUENCE</scope>
</reference>
<dbReference type="EMBL" id="GEEE01012392">
    <property type="protein sequence ID" value="JAP50833.1"/>
    <property type="molecule type" value="Transcribed_RNA"/>
</dbReference>
<dbReference type="PANTHER" id="PTHR31569:SF4">
    <property type="entry name" value="SWIM-TYPE DOMAIN-CONTAINING PROTEIN"/>
    <property type="match status" value="1"/>
</dbReference>
<dbReference type="InterPro" id="IPR052579">
    <property type="entry name" value="Zinc_finger_SWIM"/>
</dbReference>
<name>A0A0X3PG90_SCHSO</name>
<sequence>MDSALQLPNKKWKTILNDRLDSENAYFDISSQFLDAFQFHDIYSYETLKATFLEFSSTTGYHYAIKRSKRYRNEDRRKDSLVYSHVSYACTQHVPVLSGRNHGHKKHPDAQCPSLVNFSSVNGFFKVARYVMIHNHPPATISGSARAPLDTSALPAFIDCGSEFKAAFPSMSCASYVELTNRLRTFEKATGSVYIKYSSELFGPGDPQRSVCRYKKLRYVCIHYGTRQSAPSLRKNQHTTKIGCSSCFSVKCVHDRLHIVSSDMRHCHPVDPASALMYPKNRRLNPREVAEIEHLLDFSFDMEELKNHIKEKYGKLCTTRDIINMRIRRKKKLQQQHHPEEAEEEEEGDGELDVAFTPDDDNGLNSVGREEIAEEDNEGIVDESKYHLGDSDLGPMVDLCYQSHTSPHVSPTAPALVDGSPSCHRMLQEVREVVSLADEEDRMRYLATLRMLVNGWRQGRHPIVIFPAATVSSDACLDRPSSSSAPSSRQ</sequence>
<evidence type="ECO:0000313" key="2">
    <source>
        <dbReference type="EMBL" id="JAP50833.1"/>
    </source>
</evidence>
<feature type="compositionally biased region" description="Acidic residues" evidence="1">
    <location>
        <begin position="341"/>
        <end position="362"/>
    </location>
</feature>
<organism evidence="2">
    <name type="scientific">Schistocephalus solidus</name>
    <name type="common">Tapeworm</name>
    <dbReference type="NCBI Taxonomy" id="70667"/>
    <lineage>
        <taxon>Eukaryota</taxon>
        <taxon>Metazoa</taxon>
        <taxon>Spiralia</taxon>
        <taxon>Lophotrochozoa</taxon>
        <taxon>Platyhelminthes</taxon>
        <taxon>Cestoda</taxon>
        <taxon>Eucestoda</taxon>
        <taxon>Diphyllobothriidea</taxon>
        <taxon>Diphyllobothriidae</taxon>
        <taxon>Schistocephalus</taxon>
    </lineage>
</organism>
<protein>
    <recommendedName>
        <fullName evidence="3">FAR1 domain-containing protein</fullName>
    </recommendedName>
</protein>
<evidence type="ECO:0008006" key="3">
    <source>
        <dbReference type="Google" id="ProtNLM"/>
    </source>
</evidence>
<evidence type="ECO:0000256" key="1">
    <source>
        <dbReference type="SAM" id="MobiDB-lite"/>
    </source>
</evidence>
<dbReference type="AlphaFoldDB" id="A0A0X3PG90"/>
<gene>
    <name evidence="2" type="ORF">TR133627</name>
</gene>
<proteinExistence type="predicted"/>
<accession>A0A0X3PG90</accession>
<feature type="region of interest" description="Disordered" evidence="1">
    <location>
        <begin position="330"/>
        <end position="377"/>
    </location>
</feature>